<dbReference type="RefSeq" id="XP_064671999.1">
    <property type="nucleotide sequence ID" value="XM_064814861.1"/>
</dbReference>
<sequence>MAVHFWRQDPVPGSETRTNCARPSSLGAGLAGLAGLGSLMLSWPPSSPSKPLNSLPPHLLIVLPTPNAILNSP</sequence>
<accession>A0AAN6YVE4</accession>
<gene>
    <name evidence="2" type="ORF">N656DRAFT_777629</name>
</gene>
<organism evidence="2 3">
    <name type="scientific">Canariomyces notabilis</name>
    <dbReference type="NCBI Taxonomy" id="2074819"/>
    <lineage>
        <taxon>Eukaryota</taxon>
        <taxon>Fungi</taxon>
        <taxon>Dikarya</taxon>
        <taxon>Ascomycota</taxon>
        <taxon>Pezizomycotina</taxon>
        <taxon>Sordariomycetes</taxon>
        <taxon>Sordariomycetidae</taxon>
        <taxon>Sordariales</taxon>
        <taxon>Chaetomiaceae</taxon>
        <taxon>Canariomyces</taxon>
    </lineage>
</organism>
<evidence type="ECO:0000313" key="3">
    <source>
        <dbReference type="Proteomes" id="UP001302812"/>
    </source>
</evidence>
<feature type="region of interest" description="Disordered" evidence="1">
    <location>
        <begin position="1"/>
        <end position="23"/>
    </location>
</feature>
<reference evidence="2" key="1">
    <citation type="journal article" date="2023" name="Mol. Phylogenet. Evol.">
        <title>Genome-scale phylogeny and comparative genomics of the fungal order Sordariales.</title>
        <authorList>
            <person name="Hensen N."/>
            <person name="Bonometti L."/>
            <person name="Westerberg I."/>
            <person name="Brannstrom I.O."/>
            <person name="Guillou S."/>
            <person name="Cros-Aarteil S."/>
            <person name="Calhoun S."/>
            <person name="Haridas S."/>
            <person name="Kuo A."/>
            <person name="Mondo S."/>
            <person name="Pangilinan J."/>
            <person name="Riley R."/>
            <person name="LaButti K."/>
            <person name="Andreopoulos B."/>
            <person name="Lipzen A."/>
            <person name="Chen C."/>
            <person name="Yan M."/>
            <person name="Daum C."/>
            <person name="Ng V."/>
            <person name="Clum A."/>
            <person name="Steindorff A."/>
            <person name="Ohm R.A."/>
            <person name="Martin F."/>
            <person name="Silar P."/>
            <person name="Natvig D.O."/>
            <person name="Lalanne C."/>
            <person name="Gautier V."/>
            <person name="Ament-Velasquez S.L."/>
            <person name="Kruys A."/>
            <person name="Hutchinson M.I."/>
            <person name="Powell A.J."/>
            <person name="Barry K."/>
            <person name="Miller A.N."/>
            <person name="Grigoriev I.V."/>
            <person name="Debuchy R."/>
            <person name="Gladieux P."/>
            <person name="Hiltunen Thoren M."/>
            <person name="Johannesson H."/>
        </authorList>
    </citation>
    <scope>NUCLEOTIDE SEQUENCE</scope>
    <source>
        <strain evidence="2">CBS 508.74</strain>
    </source>
</reference>
<protein>
    <submittedName>
        <fullName evidence="2">Uncharacterized protein</fullName>
    </submittedName>
</protein>
<dbReference type="Proteomes" id="UP001302812">
    <property type="component" value="Unassembled WGS sequence"/>
</dbReference>
<evidence type="ECO:0000256" key="1">
    <source>
        <dbReference type="SAM" id="MobiDB-lite"/>
    </source>
</evidence>
<comment type="caution">
    <text evidence="2">The sequence shown here is derived from an EMBL/GenBank/DDBJ whole genome shotgun (WGS) entry which is preliminary data.</text>
</comment>
<dbReference type="GeneID" id="89938986"/>
<dbReference type="AlphaFoldDB" id="A0AAN6YVE4"/>
<evidence type="ECO:0000313" key="2">
    <source>
        <dbReference type="EMBL" id="KAK4114429.1"/>
    </source>
</evidence>
<reference evidence="2" key="2">
    <citation type="submission" date="2023-05" db="EMBL/GenBank/DDBJ databases">
        <authorList>
            <consortium name="Lawrence Berkeley National Laboratory"/>
            <person name="Steindorff A."/>
            <person name="Hensen N."/>
            <person name="Bonometti L."/>
            <person name="Westerberg I."/>
            <person name="Brannstrom I.O."/>
            <person name="Guillou S."/>
            <person name="Cros-Aarteil S."/>
            <person name="Calhoun S."/>
            <person name="Haridas S."/>
            <person name="Kuo A."/>
            <person name="Mondo S."/>
            <person name="Pangilinan J."/>
            <person name="Riley R."/>
            <person name="Labutti K."/>
            <person name="Andreopoulos B."/>
            <person name="Lipzen A."/>
            <person name="Chen C."/>
            <person name="Yanf M."/>
            <person name="Daum C."/>
            <person name="Ng V."/>
            <person name="Clum A."/>
            <person name="Ohm R."/>
            <person name="Martin F."/>
            <person name="Silar P."/>
            <person name="Natvig D."/>
            <person name="Lalanne C."/>
            <person name="Gautier V."/>
            <person name="Ament-Velasquez S.L."/>
            <person name="Kruys A."/>
            <person name="Hutchinson M.I."/>
            <person name="Powell A.J."/>
            <person name="Barry K."/>
            <person name="Miller A.N."/>
            <person name="Grigoriev I.V."/>
            <person name="Debuchy R."/>
            <person name="Gladieux P."/>
            <person name="Thoren M.H."/>
            <person name="Johannesson H."/>
        </authorList>
    </citation>
    <scope>NUCLEOTIDE SEQUENCE</scope>
    <source>
        <strain evidence="2">CBS 508.74</strain>
    </source>
</reference>
<proteinExistence type="predicted"/>
<name>A0AAN6YVE4_9PEZI</name>
<keyword evidence="3" id="KW-1185">Reference proteome</keyword>
<dbReference type="EMBL" id="MU853337">
    <property type="protein sequence ID" value="KAK4114429.1"/>
    <property type="molecule type" value="Genomic_DNA"/>
</dbReference>